<comment type="caution">
    <text evidence="9">The sequence shown here is derived from an EMBL/GenBank/DDBJ whole genome shotgun (WGS) entry which is preliminary data.</text>
</comment>
<dbReference type="PANTHER" id="PTHR45647">
    <property type="entry name" value="OS02G0152300 PROTEIN"/>
    <property type="match status" value="1"/>
</dbReference>
<evidence type="ECO:0000259" key="8">
    <source>
        <dbReference type="PROSITE" id="PS50011"/>
    </source>
</evidence>
<dbReference type="CDD" id="cd01989">
    <property type="entry name" value="USP_STK_Ubox_N"/>
    <property type="match status" value="1"/>
</dbReference>
<organism evidence="9 10">
    <name type="scientific">Actinidia rufa</name>
    <dbReference type="NCBI Taxonomy" id="165716"/>
    <lineage>
        <taxon>Eukaryota</taxon>
        <taxon>Viridiplantae</taxon>
        <taxon>Streptophyta</taxon>
        <taxon>Embryophyta</taxon>
        <taxon>Tracheophyta</taxon>
        <taxon>Spermatophyta</taxon>
        <taxon>Magnoliopsida</taxon>
        <taxon>eudicotyledons</taxon>
        <taxon>Gunneridae</taxon>
        <taxon>Pentapetalae</taxon>
        <taxon>asterids</taxon>
        <taxon>Ericales</taxon>
        <taxon>Actinidiaceae</taxon>
        <taxon>Actinidia</taxon>
    </lineage>
</organism>
<dbReference type="GO" id="GO:0004672">
    <property type="term" value="F:protein kinase activity"/>
    <property type="evidence" value="ECO:0007669"/>
    <property type="project" value="InterPro"/>
</dbReference>
<evidence type="ECO:0000256" key="2">
    <source>
        <dbReference type="ARBA" id="ARBA00012483"/>
    </source>
</evidence>
<dbReference type="GO" id="GO:0061630">
    <property type="term" value="F:ubiquitin protein ligase activity"/>
    <property type="evidence" value="ECO:0007669"/>
    <property type="project" value="UniProtKB-EC"/>
</dbReference>
<evidence type="ECO:0000256" key="3">
    <source>
        <dbReference type="ARBA" id="ARBA00022741"/>
    </source>
</evidence>
<keyword evidence="10" id="KW-1185">Reference proteome</keyword>
<dbReference type="InterPro" id="IPR008271">
    <property type="entry name" value="Ser/Thr_kinase_AS"/>
</dbReference>
<dbReference type="InterPro" id="IPR011009">
    <property type="entry name" value="Kinase-like_dom_sf"/>
</dbReference>
<evidence type="ECO:0000256" key="5">
    <source>
        <dbReference type="ARBA" id="ARBA00022840"/>
    </source>
</evidence>
<dbReference type="InterPro" id="IPR000719">
    <property type="entry name" value="Prot_kinase_dom"/>
</dbReference>
<dbReference type="SMART" id="SM00220">
    <property type="entry name" value="S_TKc"/>
    <property type="match status" value="1"/>
</dbReference>
<dbReference type="SUPFAM" id="SSF56112">
    <property type="entry name" value="Protein kinase-like (PK-like)"/>
    <property type="match status" value="1"/>
</dbReference>
<dbReference type="Pfam" id="PF07714">
    <property type="entry name" value="PK_Tyr_Ser-Thr"/>
    <property type="match status" value="1"/>
</dbReference>
<keyword evidence="4" id="KW-0833">Ubl conjugation pathway</keyword>
<reference evidence="9 10" key="1">
    <citation type="submission" date="2019-07" db="EMBL/GenBank/DDBJ databases">
        <title>De Novo Assembly of kiwifruit Actinidia rufa.</title>
        <authorList>
            <person name="Sugita-Konishi S."/>
            <person name="Sato K."/>
            <person name="Mori E."/>
            <person name="Abe Y."/>
            <person name="Kisaki G."/>
            <person name="Hamano K."/>
            <person name="Suezawa K."/>
            <person name="Otani M."/>
            <person name="Fukuda T."/>
            <person name="Manabe T."/>
            <person name="Gomi K."/>
            <person name="Tabuchi M."/>
            <person name="Akimitsu K."/>
            <person name="Kataoka I."/>
        </authorList>
    </citation>
    <scope>NUCLEOTIDE SEQUENCE [LARGE SCALE GENOMIC DNA]</scope>
    <source>
        <strain evidence="10">cv. Fuchu</strain>
    </source>
</reference>
<feature type="region of interest" description="Disordered" evidence="7">
    <location>
        <begin position="741"/>
        <end position="772"/>
    </location>
</feature>
<keyword evidence="5" id="KW-0067">ATP-binding</keyword>
<feature type="compositionally biased region" description="Polar residues" evidence="7">
    <location>
        <begin position="756"/>
        <end position="765"/>
    </location>
</feature>
<dbReference type="AlphaFoldDB" id="A0A7J0FET1"/>
<evidence type="ECO:0000313" key="10">
    <source>
        <dbReference type="Proteomes" id="UP000585474"/>
    </source>
</evidence>
<accession>A0A7J0FET1</accession>
<keyword evidence="9" id="KW-0808">Transferase</keyword>
<dbReference type="Gene3D" id="3.30.200.20">
    <property type="entry name" value="Phosphorylase Kinase, domain 1"/>
    <property type="match status" value="1"/>
</dbReference>
<protein>
    <recommendedName>
        <fullName evidence="2">RING-type E3 ubiquitin transferase</fullName>
        <ecNumber evidence="2">2.3.2.27</ecNumber>
    </recommendedName>
</protein>
<evidence type="ECO:0000256" key="4">
    <source>
        <dbReference type="ARBA" id="ARBA00022786"/>
    </source>
</evidence>
<gene>
    <name evidence="9" type="ORF">Acr_11g0014810</name>
</gene>
<dbReference type="InterPro" id="IPR001245">
    <property type="entry name" value="Ser-Thr/Tyr_kinase_cat_dom"/>
</dbReference>
<dbReference type="PROSITE" id="PS00108">
    <property type="entry name" value="PROTEIN_KINASE_ST"/>
    <property type="match status" value="1"/>
</dbReference>
<evidence type="ECO:0000313" key="9">
    <source>
        <dbReference type="EMBL" id="GFY97175.1"/>
    </source>
</evidence>
<dbReference type="OrthoDB" id="4062651at2759"/>
<dbReference type="EC" id="2.3.2.27" evidence="2"/>
<feature type="domain" description="Protein kinase" evidence="8">
    <location>
        <begin position="451"/>
        <end position="712"/>
    </location>
</feature>
<feature type="region of interest" description="Disordered" evidence="7">
    <location>
        <begin position="1"/>
        <end position="20"/>
    </location>
</feature>
<dbReference type="InterPro" id="IPR051348">
    <property type="entry name" value="U-box_ubiquitin_ligases"/>
</dbReference>
<keyword evidence="3" id="KW-0547">Nucleotide-binding</keyword>
<dbReference type="PROSITE" id="PS50011">
    <property type="entry name" value="PROTEIN_KINASE_DOM"/>
    <property type="match status" value="1"/>
</dbReference>
<sequence>MAPSSISSVSTSSRASKGGGANVTTAIAIDKDKNSESAVSYYHCNQFLHQAFFVSPLQFVLLGFAEDDVPKEGHTPTENEMQEFFLPYRGFCARKGVRAKELVLHDIDISNALVDFISNNSISNMVLGASSRNALTRAFRNVDVPTSLCKTAPDFCSVYVVAKGKVQITRSASQPSTPGTATSSKRSTIFSVDTTTSEDIHRSSSRGSWRSGCSERISFDRSSDFMQSTPHDRVPRSIMASPQQSISSMVSSPQHPASNLNLRVRTRGILSIQDSTMEICDFSGPPSFQSTDMSFENLDQSRRSDVSRSSVSSTLASRELEAEMRRLKIELKQTMDMYNSACKEAVTAKEKEKEIDRWKTEEARKLQAAKEAQEAAMALAEMEKQKTKVALEAAMMARRLAELEVQKRKNAEMKAMQEAKERRKAIDALSRSEIRYRKYDIEEIEIATDHFSSSLKIGEGGYGPVYKAFLDHTAVAIKVLRPEMSQGKKQFQREVEVLSYMRHPNMVLLLGACPEYGCLVYEHMENGSLEDRLFRKNNTPPIPWRLRFKIAAEIATALLFLHQTKPEPLVHRDLKPANILLDRNYVSKISDVGLARLVPSSVVDCVTQYQMTAAAGTFSKPPIGLTHHVGRAIERGTFSEMLDPMVTDWPFEEALSFAKLAVQCCELRRKDRPDLGSVILPELQRLSNLGSDNGPSNRGVVTYGSSFSNTSFQVKSPLSQESRRRNLGNLRIIDRGEVAQNSSGVKIRPRRGISSAKHQSSQNMENGKPYEDGKIVGVAKYGKRSRGYQRRTKRMSYGGRTVNVGDVVQMESHGDEVFNVISSSRK</sequence>
<evidence type="ECO:0000256" key="1">
    <source>
        <dbReference type="ARBA" id="ARBA00000900"/>
    </source>
</evidence>
<keyword evidence="6" id="KW-0175">Coiled coil</keyword>
<dbReference type="Proteomes" id="UP000585474">
    <property type="component" value="Unassembled WGS sequence"/>
</dbReference>
<dbReference type="EMBL" id="BJWL01000011">
    <property type="protein sequence ID" value="GFY97175.1"/>
    <property type="molecule type" value="Genomic_DNA"/>
</dbReference>
<feature type="compositionally biased region" description="Low complexity" evidence="7">
    <location>
        <begin position="1"/>
        <end position="16"/>
    </location>
</feature>
<dbReference type="Gene3D" id="1.10.510.10">
    <property type="entry name" value="Transferase(Phosphotransferase) domain 1"/>
    <property type="match status" value="1"/>
</dbReference>
<proteinExistence type="predicted"/>
<dbReference type="GO" id="GO:0005524">
    <property type="term" value="F:ATP binding"/>
    <property type="evidence" value="ECO:0007669"/>
    <property type="project" value="UniProtKB-KW"/>
</dbReference>
<keyword evidence="9" id="KW-0418">Kinase</keyword>
<name>A0A7J0FET1_9ERIC</name>
<dbReference type="FunFam" id="3.30.200.20:FF:000162">
    <property type="entry name" value="Adenine nucleotide alpha hydrolase-like domain kinase"/>
    <property type="match status" value="1"/>
</dbReference>
<feature type="coiled-coil region" evidence="6">
    <location>
        <begin position="363"/>
        <end position="423"/>
    </location>
</feature>
<dbReference type="PANTHER" id="PTHR45647:SF51">
    <property type="entry name" value="PROTEIN KINASE SUPERFAMILY PROTEIN"/>
    <property type="match status" value="1"/>
</dbReference>
<evidence type="ECO:0000256" key="6">
    <source>
        <dbReference type="SAM" id="Coils"/>
    </source>
</evidence>
<comment type="catalytic activity">
    <reaction evidence="1">
        <text>S-ubiquitinyl-[E2 ubiquitin-conjugating enzyme]-L-cysteine + [acceptor protein]-L-lysine = [E2 ubiquitin-conjugating enzyme]-L-cysteine + N(6)-ubiquitinyl-[acceptor protein]-L-lysine.</text>
        <dbReference type="EC" id="2.3.2.27"/>
    </reaction>
</comment>
<evidence type="ECO:0000256" key="7">
    <source>
        <dbReference type="SAM" id="MobiDB-lite"/>
    </source>
</evidence>